<gene>
    <name evidence="5" type="ORF">IAA31_04730</name>
</gene>
<comment type="caution">
    <text evidence="5">The sequence shown here is derived from an EMBL/GenBank/DDBJ whole genome shotgun (WGS) entry which is preliminary data.</text>
</comment>
<dbReference type="GO" id="GO:0008887">
    <property type="term" value="F:glycerate kinase activity"/>
    <property type="evidence" value="ECO:0007669"/>
    <property type="project" value="UniProtKB-UniRule"/>
</dbReference>
<name>A0A9E2NS27_9GAMM</name>
<dbReference type="Proteomes" id="UP000824150">
    <property type="component" value="Unassembled WGS sequence"/>
</dbReference>
<dbReference type="PANTHER" id="PTHR21599">
    <property type="entry name" value="GLYCERATE KINASE"/>
    <property type="match status" value="1"/>
</dbReference>
<keyword evidence="3 4" id="KW-0418">Kinase</keyword>
<evidence type="ECO:0000313" key="6">
    <source>
        <dbReference type="Proteomes" id="UP000824150"/>
    </source>
</evidence>
<dbReference type="GO" id="GO:0031388">
    <property type="term" value="P:organic acid phosphorylation"/>
    <property type="evidence" value="ECO:0007669"/>
    <property type="project" value="UniProtKB-UniRule"/>
</dbReference>
<dbReference type="NCBIfam" id="TIGR00045">
    <property type="entry name" value="glycerate kinase"/>
    <property type="match status" value="1"/>
</dbReference>
<evidence type="ECO:0000256" key="3">
    <source>
        <dbReference type="ARBA" id="ARBA00022777"/>
    </source>
</evidence>
<dbReference type="Pfam" id="PF02595">
    <property type="entry name" value="Gly_kinase"/>
    <property type="match status" value="1"/>
</dbReference>
<dbReference type="InterPro" id="IPR018197">
    <property type="entry name" value="Glycerate_kinase_RE-like"/>
</dbReference>
<accession>A0A9E2NS27</accession>
<proteinExistence type="inferred from homology"/>
<dbReference type="AlphaFoldDB" id="A0A9E2NS27"/>
<dbReference type="InterPro" id="IPR004381">
    <property type="entry name" value="Glycerate_kinase"/>
</dbReference>
<dbReference type="PANTHER" id="PTHR21599:SF0">
    <property type="entry name" value="GLYCERATE KINASE"/>
    <property type="match status" value="1"/>
</dbReference>
<reference evidence="5" key="2">
    <citation type="submission" date="2021-04" db="EMBL/GenBank/DDBJ databases">
        <authorList>
            <person name="Gilroy R."/>
        </authorList>
    </citation>
    <scope>NUCLEOTIDE SEQUENCE</scope>
    <source>
        <strain evidence="5">687</strain>
    </source>
</reference>
<dbReference type="SUPFAM" id="SSF110738">
    <property type="entry name" value="Glycerate kinase I"/>
    <property type="match status" value="1"/>
</dbReference>
<dbReference type="InterPro" id="IPR036129">
    <property type="entry name" value="Glycerate_kinase_sf"/>
</dbReference>
<evidence type="ECO:0000313" key="5">
    <source>
        <dbReference type="EMBL" id="MBU3826776.1"/>
    </source>
</evidence>
<sequence>MKIIVALDSFKGSCTATQACAAVKRGMVNFCADAQVIELPIADGGEGLIEALWPSLSAQGYRLQAITVTGPYLQPTTCNLLLKDEHCIIEMAQCSGLTLQAPEKRRAREATTFGLGQAVKYALNLGCRRFSIGLGGSATNDGGAGFVQALGCKFFSADGTPITRPLCGGDLINLGRIDASSLCPKLQECTFIGTCDVSNPLLGANGATAIFGPQKGLVDNDLELLEQGMKNYATLLGDVGREYVDKPGAGAAGGMGFALSWACQAQLKSGIDEVLNLVHIDDMLPGTNLVIVGEGRMDSQSCQGKAPVGVARRAKKFDLPVVALCGALADDARAVYSCGIDAMFSICPRPMPLEQSMADSEHLLQQAAENIVRLFALGRA</sequence>
<dbReference type="Gene3D" id="3.90.1510.10">
    <property type="entry name" value="Glycerate kinase, domain 2"/>
    <property type="match status" value="1"/>
</dbReference>
<organism evidence="5 6">
    <name type="scientific">Candidatus Anaerobiospirillum merdipullorum</name>
    <dbReference type="NCBI Taxonomy" id="2838450"/>
    <lineage>
        <taxon>Bacteria</taxon>
        <taxon>Pseudomonadati</taxon>
        <taxon>Pseudomonadota</taxon>
        <taxon>Gammaproteobacteria</taxon>
        <taxon>Aeromonadales</taxon>
        <taxon>Succinivibrionaceae</taxon>
        <taxon>Anaerobiospirillum</taxon>
    </lineage>
</organism>
<evidence type="ECO:0000256" key="4">
    <source>
        <dbReference type="PIRNR" id="PIRNR006078"/>
    </source>
</evidence>
<comment type="similarity">
    <text evidence="1 4">Belongs to the glycerate kinase type-1 family.</text>
</comment>
<dbReference type="Gene3D" id="3.40.50.10350">
    <property type="entry name" value="Glycerate kinase, domain 1"/>
    <property type="match status" value="1"/>
</dbReference>
<reference evidence="5" key="1">
    <citation type="journal article" date="2021" name="PeerJ">
        <title>Extensive microbial diversity within the chicken gut microbiome revealed by metagenomics and culture.</title>
        <authorList>
            <person name="Gilroy R."/>
            <person name="Ravi A."/>
            <person name="Getino M."/>
            <person name="Pursley I."/>
            <person name="Horton D.L."/>
            <person name="Alikhan N.F."/>
            <person name="Baker D."/>
            <person name="Gharbi K."/>
            <person name="Hall N."/>
            <person name="Watson M."/>
            <person name="Adriaenssens E.M."/>
            <person name="Foster-Nyarko E."/>
            <person name="Jarju S."/>
            <person name="Secka A."/>
            <person name="Antonio M."/>
            <person name="Oren A."/>
            <person name="Chaudhuri R.R."/>
            <person name="La Ragione R."/>
            <person name="Hildebrand F."/>
            <person name="Pallen M.J."/>
        </authorList>
    </citation>
    <scope>NUCLEOTIDE SEQUENCE</scope>
    <source>
        <strain evidence="5">687</strain>
    </source>
</reference>
<dbReference type="EMBL" id="JAHLFG010000051">
    <property type="protein sequence ID" value="MBU3826776.1"/>
    <property type="molecule type" value="Genomic_DNA"/>
</dbReference>
<protein>
    <submittedName>
        <fullName evidence="5">Glycerate kinase</fullName>
    </submittedName>
</protein>
<evidence type="ECO:0000256" key="2">
    <source>
        <dbReference type="ARBA" id="ARBA00022679"/>
    </source>
</evidence>
<evidence type="ECO:0000256" key="1">
    <source>
        <dbReference type="ARBA" id="ARBA00006284"/>
    </source>
</evidence>
<dbReference type="InterPro" id="IPR018193">
    <property type="entry name" value="Glyc_kinase_flavodox-like_fold"/>
</dbReference>
<keyword evidence="2 4" id="KW-0808">Transferase</keyword>
<dbReference type="PIRSF" id="PIRSF006078">
    <property type="entry name" value="GlxK"/>
    <property type="match status" value="1"/>
</dbReference>